<dbReference type="Gene3D" id="1.10.472.80">
    <property type="entry name" value="Ypt/Rab-GAP domain of gyp1p, domain 3"/>
    <property type="match status" value="1"/>
</dbReference>
<evidence type="ECO:0000256" key="7">
    <source>
        <dbReference type="SAM" id="MobiDB-lite"/>
    </source>
</evidence>
<dbReference type="GeneTree" id="ENSGT00940000157949"/>
<evidence type="ECO:0000256" key="2">
    <source>
        <dbReference type="ARBA" id="ARBA00022468"/>
    </source>
</evidence>
<feature type="region of interest" description="Disordered" evidence="7">
    <location>
        <begin position="532"/>
        <end position="591"/>
    </location>
</feature>
<dbReference type="PROSITE" id="PS50086">
    <property type="entry name" value="TBC_RABGAP"/>
    <property type="match status" value="1"/>
</dbReference>
<reference evidence="10" key="2">
    <citation type="submission" date="2025-08" db="UniProtKB">
        <authorList>
            <consortium name="Ensembl"/>
        </authorList>
    </citation>
    <scope>IDENTIFICATION</scope>
</reference>
<dbReference type="SUPFAM" id="SSF47923">
    <property type="entry name" value="Ypt/Rab-GAP domain of gyp1p"/>
    <property type="match status" value="2"/>
</dbReference>
<dbReference type="FunFam" id="1.10.472.80:FF:000003">
    <property type="entry name" value="Putative TBC1 domain family member 1"/>
    <property type="match status" value="1"/>
</dbReference>
<feature type="compositionally biased region" description="Low complexity" evidence="7">
    <location>
        <begin position="546"/>
        <end position="562"/>
    </location>
</feature>
<dbReference type="GO" id="GO:0005096">
    <property type="term" value="F:GTPase activator activity"/>
    <property type="evidence" value="ECO:0007669"/>
    <property type="project" value="UniProtKB-KW"/>
</dbReference>
<proteinExistence type="predicted"/>
<keyword evidence="2" id="KW-0343">GTPase activation</keyword>
<dbReference type="FunFam" id="1.10.8.270:FF:000001">
    <property type="entry name" value="TBC1 domain family member 1"/>
    <property type="match status" value="1"/>
</dbReference>
<evidence type="ECO:0000256" key="3">
    <source>
        <dbReference type="ARBA" id="ARBA00022553"/>
    </source>
</evidence>
<feature type="domain" description="PID" evidence="8">
    <location>
        <begin position="318"/>
        <end position="397"/>
    </location>
</feature>
<keyword evidence="11" id="KW-1185">Reference proteome</keyword>
<dbReference type="CDD" id="cd01269">
    <property type="entry name" value="PTB_TBC1D1_like"/>
    <property type="match status" value="1"/>
</dbReference>
<evidence type="ECO:0000256" key="5">
    <source>
        <dbReference type="ARBA" id="ARBA00055418"/>
    </source>
</evidence>
<dbReference type="FunFam" id="2.30.29.30:FF:000165">
    <property type="entry name" value="TBC1 domain family member 1 isoform X1"/>
    <property type="match status" value="1"/>
</dbReference>
<dbReference type="Pfam" id="PF11830">
    <property type="entry name" value="DUF3350"/>
    <property type="match status" value="1"/>
</dbReference>
<reference evidence="10" key="3">
    <citation type="submission" date="2025-09" db="UniProtKB">
        <authorList>
            <consortium name="Ensembl"/>
        </authorList>
    </citation>
    <scope>IDENTIFICATION</scope>
</reference>
<evidence type="ECO:0000313" key="11">
    <source>
        <dbReference type="Proteomes" id="UP000007754"/>
    </source>
</evidence>
<evidence type="ECO:0000259" key="9">
    <source>
        <dbReference type="PROSITE" id="PS50086"/>
    </source>
</evidence>
<dbReference type="SMART" id="SM00164">
    <property type="entry name" value="TBC"/>
    <property type="match status" value="1"/>
</dbReference>
<dbReference type="Pfam" id="PF00640">
    <property type="entry name" value="PID"/>
    <property type="match status" value="1"/>
</dbReference>
<comment type="function">
    <text evidence="5">May act as a GTPase-activating protein for Rab family protein(s). May play a role in the cell cycle and differentiation of various tissues. Involved in the trafficking and translocation of GLUT4-containing vesicles and insulin-stimulated glucose uptake into cells.</text>
</comment>
<dbReference type="InterPro" id="IPR011993">
    <property type="entry name" value="PH-like_dom_sf"/>
</dbReference>
<organism evidence="10 11">
    <name type="scientific">Taeniopygia guttata</name>
    <name type="common">Zebra finch</name>
    <name type="synonym">Poephila guttata</name>
    <dbReference type="NCBI Taxonomy" id="59729"/>
    <lineage>
        <taxon>Eukaryota</taxon>
        <taxon>Metazoa</taxon>
        <taxon>Chordata</taxon>
        <taxon>Craniata</taxon>
        <taxon>Vertebrata</taxon>
        <taxon>Euteleostomi</taxon>
        <taxon>Archelosauria</taxon>
        <taxon>Archosauria</taxon>
        <taxon>Dinosauria</taxon>
        <taxon>Saurischia</taxon>
        <taxon>Theropoda</taxon>
        <taxon>Coelurosauria</taxon>
        <taxon>Aves</taxon>
        <taxon>Neognathae</taxon>
        <taxon>Neoaves</taxon>
        <taxon>Telluraves</taxon>
        <taxon>Australaves</taxon>
        <taxon>Passeriformes</taxon>
        <taxon>Passeroidea</taxon>
        <taxon>Estrildidae</taxon>
        <taxon>Estrildinae</taxon>
        <taxon>Taeniopygia</taxon>
    </lineage>
</organism>
<evidence type="ECO:0000313" key="10">
    <source>
        <dbReference type="Ensembl" id="ENSTGUP00000020646.1"/>
    </source>
</evidence>
<dbReference type="InterPro" id="IPR021785">
    <property type="entry name" value="DUF3350"/>
</dbReference>
<evidence type="ECO:0000256" key="6">
    <source>
        <dbReference type="ARBA" id="ARBA00072011"/>
    </source>
</evidence>
<dbReference type="FunFam" id="2.30.29.30:FF:000361">
    <property type="entry name" value="TBC1 domain family member 1 isoform B"/>
    <property type="match status" value="1"/>
</dbReference>
<dbReference type="Proteomes" id="UP000007754">
    <property type="component" value="Chromosome 4"/>
</dbReference>
<dbReference type="InterPro" id="IPR000195">
    <property type="entry name" value="Rab-GAP-TBC_dom"/>
</dbReference>
<dbReference type="PANTHER" id="PTHR47219">
    <property type="entry name" value="RAB GTPASE-ACTIVATING PROTEIN 1-LIKE"/>
    <property type="match status" value="1"/>
</dbReference>
<dbReference type="Pfam" id="PF00566">
    <property type="entry name" value="RabGAP-TBC"/>
    <property type="match status" value="1"/>
</dbReference>
<name>A0A674GD39_TAEGU</name>
<feature type="region of interest" description="Disordered" evidence="7">
    <location>
        <begin position="622"/>
        <end position="641"/>
    </location>
</feature>
<dbReference type="GO" id="GO:0005634">
    <property type="term" value="C:nucleus"/>
    <property type="evidence" value="ECO:0007669"/>
    <property type="project" value="UniProtKB-SubCell"/>
</dbReference>
<dbReference type="Gene3D" id="2.30.29.30">
    <property type="entry name" value="Pleckstrin-homology domain (PH domain)/Phosphotyrosine-binding domain (PTB)"/>
    <property type="match status" value="2"/>
</dbReference>
<dbReference type="InterPro" id="IPR050302">
    <property type="entry name" value="Rab_GAP_TBC_domain"/>
</dbReference>
<feature type="region of interest" description="Disordered" evidence="7">
    <location>
        <begin position="651"/>
        <end position="679"/>
    </location>
</feature>
<dbReference type="Gene3D" id="1.10.10.2750">
    <property type="match status" value="1"/>
</dbReference>
<feature type="domain" description="Rab-GAP TBC" evidence="9">
    <location>
        <begin position="824"/>
        <end position="1018"/>
    </location>
</feature>
<dbReference type="PROSITE" id="PS01179">
    <property type="entry name" value="PID"/>
    <property type="match status" value="1"/>
</dbReference>
<dbReference type="CDD" id="cd00934">
    <property type="entry name" value="PTB"/>
    <property type="match status" value="1"/>
</dbReference>
<accession>A0A674GD39</accession>
<dbReference type="SUPFAM" id="SSF50729">
    <property type="entry name" value="PH domain-like"/>
    <property type="match status" value="2"/>
</dbReference>
<evidence type="ECO:0000256" key="1">
    <source>
        <dbReference type="ARBA" id="ARBA00004123"/>
    </source>
</evidence>
<evidence type="ECO:0000259" key="8">
    <source>
        <dbReference type="PROSITE" id="PS01179"/>
    </source>
</evidence>
<feature type="region of interest" description="Disordered" evidence="7">
    <location>
        <begin position="1171"/>
        <end position="1190"/>
    </location>
</feature>
<dbReference type="PANTHER" id="PTHR47219:SF18">
    <property type="entry name" value="TBC1 DOMAIN FAMILY MEMBER 1 ISOFORM X1"/>
    <property type="match status" value="1"/>
</dbReference>
<feature type="compositionally biased region" description="Basic and acidic residues" evidence="7">
    <location>
        <begin position="566"/>
        <end position="576"/>
    </location>
</feature>
<reference evidence="10 11" key="1">
    <citation type="journal article" date="2010" name="Nature">
        <title>The genome of a songbird.</title>
        <authorList>
            <person name="Warren W.C."/>
            <person name="Clayton D.F."/>
            <person name="Ellegren H."/>
            <person name="Arnold A.P."/>
            <person name="Hillier L.W."/>
            <person name="Kunstner A."/>
            <person name="Searle S."/>
            <person name="White S."/>
            <person name="Vilella A.J."/>
            <person name="Fairley S."/>
            <person name="Heger A."/>
            <person name="Kong L."/>
            <person name="Ponting C.P."/>
            <person name="Jarvis E.D."/>
            <person name="Mello C.V."/>
            <person name="Minx P."/>
            <person name="Lovell P."/>
            <person name="Velho T.A."/>
            <person name="Ferris M."/>
            <person name="Balakrishnan C.N."/>
            <person name="Sinha S."/>
            <person name="Blatti C."/>
            <person name="London S.E."/>
            <person name="Li Y."/>
            <person name="Lin Y.C."/>
            <person name="George J."/>
            <person name="Sweedler J."/>
            <person name="Southey B."/>
            <person name="Gunaratne P."/>
            <person name="Watson M."/>
            <person name="Nam K."/>
            <person name="Backstrom N."/>
            <person name="Smeds L."/>
            <person name="Nabholz B."/>
            <person name="Itoh Y."/>
            <person name="Whitney O."/>
            <person name="Pfenning A.R."/>
            <person name="Howard J."/>
            <person name="Volker M."/>
            <person name="Skinner B.M."/>
            <person name="Griffin D.K."/>
            <person name="Ye L."/>
            <person name="McLaren W.M."/>
            <person name="Flicek P."/>
            <person name="Quesada V."/>
            <person name="Velasco G."/>
            <person name="Lopez-Otin C."/>
            <person name="Puente X.S."/>
            <person name="Olender T."/>
            <person name="Lancet D."/>
            <person name="Smit A.F."/>
            <person name="Hubley R."/>
            <person name="Konkel M.K."/>
            <person name="Walker J.A."/>
            <person name="Batzer M.A."/>
            <person name="Gu W."/>
            <person name="Pollock D.D."/>
            <person name="Chen L."/>
            <person name="Cheng Z."/>
            <person name="Eichler E.E."/>
            <person name="Stapley J."/>
            <person name="Slate J."/>
            <person name="Ekblom R."/>
            <person name="Birkhead T."/>
            <person name="Burke T."/>
            <person name="Burt D."/>
            <person name="Scharff C."/>
            <person name="Adam I."/>
            <person name="Richard H."/>
            <person name="Sultan M."/>
            <person name="Soldatov A."/>
            <person name="Lehrach H."/>
            <person name="Edwards S.V."/>
            <person name="Yang S.P."/>
            <person name="Li X."/>
            <person name="Graves T."/>
            <person name="Fulton L."/>
            <person name="Nelson J."/>
            <person name="Chinwalla A."/>
            <person name="Hou S."/>
            <person name="Mardis E.R."/>
            <person name="Wilson R.K."/>
        </authorList>
    </citation>
    <scope>NUCLEOTIDE SEQUENCE [LARGE SCALE GENOMIC DNA]</scope>
</reference>
<feature type="compositionally biased region" description="Basic and acidic residues" evidence="7">
    <location>
        <begin position="656"/>
        <end position="667"/>
    </location>
</feature>
<dbReference type="InterPro" id="IPR006020">
    <property type="entry name" value="PTB/PI_dom"/>
</dbReference>
<sequence>MEPITFKVKKCLTPSDFSASFSLQLVGSLPVHSLTTMSMLPWIVAEIQLLSAKSSKEEPSVSQIRLCVSPASLRCEPDTGETQQWDPLICSSLFEYKPQQVHKLIHNSHDPSYFACLIKDEAANQQSICYVFKADDQTKVPEIISSIRQAGKIARQEEFQNNLSDVEDPFAKKFEVLFCGRVTVAHKNAPPALIDECIEKFNRASCTKSSDFNSSSQQHETANNFGGFSLSNKLRSVFQPLVNEQEEKRPIRKSFSQPGLRSFAFKKDFQEGSLRSNSFVRSFEEDAISLNLKSQLIYGHSVVQPTDIAENRTMLFTIGQSEVYLISPDTKKVAIEKSFKEISFCSQGIRHVDHFGFICRESSENGGFHFVCYVFQCTDEALVDEIMMTLKQAFTVAAVQQTSKAQPQLCEGCPMQSLHKLCEKIEGLHPSKTKLELQKHLTTLNNQEQASVFEEKLRPRNEQKENELVISLLRNMYEEKQKDHVHVGEAKQASQPPAENAVNEVSSSAPRFRLDMLKNKAKRSLTESFESILSRGSKARGPLDRSGSVDLDSSMSSTLSSTNKEPPLREKEKDRLPTLPAENAVKTSGSLDDLCSNTEDFSLEQSVTLPQQSFRRRANTLSHLPTENQESLGPVETSPSVPQRKLMRYHSVSTETPHKRNDYESKHGQQALDADSPVRTRRHSWRQQIFLRVATPQKACDSPSRYDDYCELGDLPPRSPLEPVCEDGPFGPVKEERKRTPHELRELWKKAIIQQILLLRMEKENQKLQASENNLQNRRLKLDYEEITPCLKDVTLIWEKMLSTPGRSKIKFDVEKIHSAVGQGVPRHHRGEIWKFLAEQYHLKHQFASKQQPKETPYKELLKQLTSQQHAILIDLGRTFPTHPYFSAQLGAGQLSLYNILKAYSLLDQEVGYCQGLSFVAGVLLLHMSEEDAFKMLTFLMFDMGLRKQYRPDMTILQIQMYQLSRLLHDYHRDLYNHLEAHEIGPSLYAAPWFLTMFASQFPLGFVSRVFDMLFLQGSEAIFKVALSLLGSHKPLILQHENLETIVDFIKSTLPNLGLVQMEKTISQVFEMDIAKQLQAYEVEYHVLQDELIDSSLNDNQRLDKLEKANSSLRKQNFDLLEELQVANGKIQNLEATVEVLLANESKLKQSILTLEQERAALLKAVEEMQKKMGDTDRKPLLTRQELDAD</sequence>
<dbReference type="Gene3D" id="1.10.8.270">
    <property type="entry name" value="putative rabgap domain of human tbc1 domain family member 14 like domains"/>
    <property type="match status" value="1"/>
</dbReference>
<keyword evidence="4" id="KW-0539">Nucleus</keyword>
<evidence type="ECO:0000256" key="4">
    <source>
        <dbReference type="ARBA" id="ARBA00023242"/>
    </source>
</evidence>
<dbReference type="FunFam" id="1.10.10.2750:FF:000001">
    <property type="entry name" value="TBC1 domain family member 1 isoform X2"/>
    <property type="match status" value="1"/>
</dbReference>
<protein>
    <recommendedName>
        <fullName evidence="6">TBC1 domain family member 1</fullName>
    </recommendedName>
</protein>
<dbReference type="Ensembl" id="ENSTGUT00000021241.1">
    <property type="protein sequence ID" value="ENSTGUP00000020646.1"/>
    <property type="gene ID" value="ENSTGUG00000009056.2"/>
</dbReference>
<dbReference type="AlphaFoldDB" id="A0A674GD39"/>
<keyword evidence="3" id="KW-0597">Phosphoprotein</keyword>
<gene>
    <name evidence="10" type="primary">TBC1D1</name>
</gene>
<comment type="subcellular location">
    <subcellularLocation>
        <location evidence="1">Nucleus</location>
    </subcellularLocation>
</comment>
<dbReference type="InterPro" id="IPR035969">
    <property type="entry name" value="Rab-GAP_TBC_sf"/>
</dbReference>
<dbReference type="SMART" id="SM00462">
    <property type="entry name" value="PTB"/>
    <property type="match status" value="2"/>
</dbReference>